<dbReference type="EC" id="3.4.11.2" evidence="4"/>
<dbReference type="CDD" id="cd09603">
    <property type="entry name" value="M1_APN_like"/>
    <property type="match status" value="1"/>
</dbReference>
<comment type="catalytic activity">
    <reaction evidence="1">
        <text>Release of an N-terminal amino acid, Xaa-|-Yaa- from a peptide, amide or arylamide. Xaa is preferably Ala, but may be most amino acids including Pro (slow action). When a terminal hydrophobic residue is followed by a prolyl residue, the two may be released as an intact Xaa-Pro dipeptide.</text>
        <dbReference type="EC" id="3.4.11.2"/>
    </reaction>
</comment>
<comment type="cofactor">
    <cofactor evidence="2">
        <name>Zn(2+)</name>
        <dbReference type="ChEBI" id="CHEBI:29105"/>
    </cofactor>
</comment>
<reference evidence="14 15" key="1">
    <citation type="submission" date="2024-09" db="EMBL/GenBank/DDBJ databases">
        <authorList>
            <person name="Sun Q."/>
            <person name="Mori K."/>
        </authorList>
    </citation>
    <scope>NUCLEOTIDE SEQUENCE [LARGE SCALE GENOMIC DNA]</scope>
    <source>
        <strain evidence="14 15">JCM 13503</strain>
    </source>
</reference>
<dbReference type="PRINTS" id="PR00756">
    <property type="entry name" value="ALADIPTASE"/>
</dbReference>
<dbReference type="Pfam" id="PF01433">
    <property type="entry name" value="Peptidase_M1"/>
    <property type="match status" value="1"/>
</dbReference>
<evidence type="ECO:0000256" key="9">
    <source>
        <dbReference type="ARBA" id="ARBA00022801"/>
    </source>
</evidence>
<dbReference type="InterPro" id="IPR001930">
    <property type="entry name" value="Peptidase_M1"/>
</dbReference>
<dbReference type="SUPFAM" id="SSF63737">
    <property type="entry name" value="Leukotriene A4 hydrolase N-terminal domain"/>
    <property type="match status" value="1"/>
</dbReference>
<dbReference type="InterPro" id="IPR042097">
    <property type="entry name" value="Aminopeptidase_N-like_N_sf"/>
</dbReference>
<evidence type="ECO:0000256" key="3">
    <source>
        <dbReference type="ARBA" id="ARBA00010136"/>
    </source>
</evidence>
<evidence type="ECO:0000256" key="4">
    <source>
        <dbReference type="ARBA" id="ARBA00012564"/>
    </source>
</evidence>
<evidence type="ECO:0000313" key="15">
    <source>
        <dbReference type="Proteomes" id="UP001589733"/>
    </source>
</evidence>
<evidence type="ECO:0000256" key="11">
    <source>
        <dbReference type="ARBA" id="ARBA00023049"/>
    </source>
</evidence>
<keyword evidence="7" id="KW-0645">Protease</keyword>
<dbReference type="SUPFAM" id="SSF55486">
    <property type="entry name" value="Metalloproteases ('zincins'), catalytic domain"/>
    <property type="match status" value="1"/>
</dbReference>
<evidence type="ECO:0000259" key="12">
    <source>
        <dbReference type="Pfam" id="PF01433"/>
    </source>
</evidence>
<evidence type="ECO:0000256" key="6">
    <source>
        <dbReference type="ARBA" id="ARBA00022438"/>
    </source>
</evidence>
<dbReference type="Gene3D" id="1.10.390.10">
    <property type="entry name" value="Neutral Protease Domain 2"/>
    <property type="match status" value="1"/>
</dbReference>
<evidence type="ECO:0000256" key="2">
    <source>
        <dbReference type="ARBA" id="ARBA00001947"/>
    </source>
</evidence>
<proteinExistence type="inferred from homology"/>
<dbReference type="GO" id="GO:0004177">
    <property type="term" value="F:aminopeptidase activity"/>
    <property type="evidence" value="ECO:0007669"/>
    <property type="project" value="UniProtKB-KW"/>
</dbReference>
<dbReference type="InterPro" id="IPR027268">
    <property type="entry name" value="Peptidase_M4/M1_CTD_sf"/>
</dbReference>
<keyword evidence="15" id="KW-1185">Reference proteome</keyword>
<keyword evidence="9 14" id="KW-0378">Hydrolase</keyword>
<feature type="domain" description="Aminopeptidase N-like N-terminal" evidence="13">
    <location>
        <begin position="59"/>
        <end position="249"/>
    </location>
</feature>
<sequence length="493" mass="52485">MSRLRQSFGTVFIGLLLSGGRGEAQAVSTLPSPTVLPAIRTIGDSIFPALGQAGLDVLNYDLSLTVAQPGTPELEGEVTLTLTATQPLSQIRLDFVGPTVSAVRWNGRPVVFRTDSAAQKLLVAPPTPLLPGVQATLTVIYAGAPGIIRDPDFTFPVNLGWQSVPATGTGNGGGAADAAGANFTLSEPNGTHSFLPSNDHPSDKATFTTRITVPAGFTAAASGVQESQTEAANGSQTFIFTQAQPIPTYALGIQVNRFQRVDSPAVPVGVDGAPVQRRDYFPPGTFFQARGAYARTADMLRVLSGWFGPYPFGVYGIAIVTLQLPALETATLTTMPLTSSREPVALHELSHQWFGNAISPADWSDVWLNEGFATYAELLWAQSQDEDGQAMAARWWITLNQLGTRPLVARTAEQLFDVSAYRRGALALHALRVAAGDDKFRAFLKAYTSRYSGGTVRTADLLALARTQTGPEGEAALRLWIDSPTLPPLPVLP</sequence>
<evidence type="ECO:0000256" key="5">
    <source>
        <dbReference type="ARBA" id="ARBA00015611"/>
    </source>
</evidence>
<dbReference type="PANTHER" id="PTHR11533">
    <property type="entry name" value="PROTEASE M1 ZINC METALLOPROTEASE"/>
    <property type="match status" value="1"/>
</dbReference>
<dbReference type="Pfam" id="PF17900">
    <property type="entry name" value="Peptidase_M1_N"/>
    <property type="match status" value="1"/>
</dbReference>
<dbReference type="Gene3D" id="2.60.40.1730">
    <property type="entry name" value="tricorn interacting facor f3 domain"/>
    <property type="match status" value="1"/>
</dbReference>
<dbReference type="RefSeq" id="WP_380010327.1">
    <property type="nucleotide sequence ID" value="NZ_JBHLYR010000038.1"/>
</dbReference>
<comment type="similarity">
    <text evidence="3">Belongs to the peptidase M1 family.</text>
</comment>
<feature type="domain" description="Peptidase M1 membrane alanine aminopeptidase" evidence="12">
    <location>
        <begin position="339"/>
        <end position="465"/>
    </location>
</feature>
<keyword evidence="11" id="KW-0482">Metalloprotease</keyword>
<gene>
    <name evidence="14" type="ORF">ACFFLM_12475</name>
</gene>
<evidence type="ECO:0000256" key="7">
    <source>
        <dbReference type="ARBA" id="ARBA00022670"/>
    </source>
</evidence>
<keyword evidence="8" id="KW-0479">Metal-binding</keyword>
<evidence type="ECO:0000256" key="1">
    <source>
        <dbReference type="ARBA" id="ARBA00000098"/>
    </source>
</evidence>
<evidence type="ECO:0000259" key="13">
    <source>
        <dbReference type="Pfam" id="PF17900"/>
    </source>
</evidence>
<accession>A0ABV6B311</accession>
<dbReference type="InterPro" id="IPR050344">
    <property type="entry name" value="Peptidase_M1_aminopeptidases"/>
</dbReference>
<protein>
    <recommendedName>
        <fullName evidence="5">Aminopeptidase N</fullName>
        <ecNumber evidence="4">3.4.11.2</ecNumber>
    </recommendedName>
</protein>
<evidence type="ECO:0000313" key="14">
    <source>
        <dbReference type="EMBL" id="MFB9992783.1"/>
    </source>
</evidence>
<dbReference type="Proteomes" id="UP001589733">
    <property type="component" value="Unassembled WGS sequence"/>
</dbReference>
<dbReference type="PANTHER" id="PTHR11533:SF174">
    <property type="entry name" value="PUROMYCIN-SENSITIVE AMINOPEPTIDASE-RELATED"/>
    <property type="match status" value="1"/>
</dbReference>
<dbReference type="InterPro" id="IPR014782">
    <property type="entry name" value="Peptidase_M1_dom"/>
</dbReference>
<evidence type="ECO:0000256" key="10">
    <source>
        <dbReference type="ARBA" id="ARBA00022833"/>
    </source>
</evidence>
<keyword evidence="10" id="KW-0862">Zinc</keyword>
<name>A0ABV6B311_9DEIO</name>
<keyword evidence="6 14" id="KW-0031">Aminopeptidase</keyword>
<evidence type="ECO:0000256" key="8">
    <source>
        <dbReference type="ARBA" id="ARBA00022723"/>
    </source>
</evidence>
<comment type="caution">
    <text evidence="14">The sequence shown here is derived from an EMBL/GenBank/DDBJ whole genome shotgun (WGS) entry which is preliminary data.</text>
</comment>
<dbReference type="EMBL" id="JBHLYR010000038">
    <property type="protein sequence ID" value="MFB9992783.1"/>
    <property type="molecule type" value="Genomic_DNA"/>
</dbReference>
<organism evidence="14 15">
    <name type="scientific">Deinococcus oregonensis</name>
    <dbReference type="NCBI Taxonomy" id="1805970"/>
    <lineage>
        <taxon>Bacteria</taxon>
        <taxon>Thermotogati</taxon>
        <taxon>Deinococcota</taxon>
        <taxon>Deinococci</taxon>
        <taxon>Deinococcales</taxon>
        <taxon>Deinococcaceae</taxon>
        <taxon>Deinococcus</taxon>
    </lineage>
</organism>
<dbReference type="InterPro" id="IPR045357">
    <property type="entry name" value="Aminopeptidase_N-like_N"/>
</dbReference>